<dbReference type="InterPro" id="IPR013120">
    <property type="entry name" value="FAR_NAD-bd"/>
</dbReference>
<organism evidence="2 3">
    <name type="scientific">Leptothoe spongobia TAU-MAC 1115</name>
    <dbReference type="NCBI Taxonomy" id="1967444"/>
    <lineage>
        <taxon>Bacteria</taxon>
        <taxon>Bacillati</taxon>
        <taxon>Cyanobacteriota</taxon>
        <taxon>Cyanophyceae</taxon>
        <taxon>Nodosilineales</taxon>
        <taxon>Cymatolegaceae</taxon>
        <taxon>Leptothoe</taxon>
        <taxon>Leptothoe spongobia</taxon>
    </lineage>
</organism>
<gene>
    <name evidence="2" type="ORF">IXB50_10240</name>
</gene>
<dbReference type="GO" id="GO:0080019">
    <property type="term" value="F:alcohol-forming very long-chain fatty acyl-CoA reductase activity"/>
    <property type="evidence" value="ECO:0007669"/>
    <property type="project" value="InterPro"/>
</dbReference>
<reference evidence="2" key="2">
    <citation type="journal article" date="2021" name="Mar. Drugs">
        <title>Genome Reduction and Secondary Metabolism of the Marine Sponge-Associated Cyanobacterium Leptothoe.</title>
        <authorList>
            <person name="Konstantinou D."/>
            <person name="Popin R.V."/>
            <person name="Fewer D.P."/>
            <person name="Sivonen K."/>
            <person name="Gkelis S."/>
        </authorList>
    </citation>
    <scope>NUCLEOTIDE SEQUENCE</scope>
    <source>
        <strain evidence="2">TAU-MAC 1115</strain>
    </source>
</reference>
<dbReference type="InterPro" id="IPR026055">
    <property type="entry name" value="FAR"/>
</dbReference>
<sequence length="374" mass="41984">MAIFVTGATGYLGAYIVYELLAQTEERFALLVRANSLDQAKARLWKAFQLHMDADEFSQLLPRLDLYIGDITAPNLGLTNRDWTCLRDSTESIIHAAAILNRKSHQACVNVNVRGTLAVIQLARAANTHHGLRRFSLLSSVAVAGHRQDEIVTEAEAIQWDRPDYDPYGATKKLTEYLVQTLLPDISYTIFRPSTVLGDSRFGKTTQFDTARALVLLAQTGIIPLQPHWRMDIVSADFVGRAIATLHQKSQLAHTIYHLSAGEQSLTYREILTSLGRAGLFSPILQPPFEWLVQRLATTPRSWKISRLATSLKVFMPYLTFNTVFDNQRIIQELGDSPPSFRAYGANLYRFLVEHHCQFPYQLTPVPSVLASGV</sequence>
<dbReference type="EMBL" id="JADOES010000016">
    <property type="protein sequence ID" value="MBT9315805.1"/>
    <property type="molecule type" value="Genomic_DNA"/>
</dbReference>
<dbReference type="PANTHER" id="PTHR11011:SF45">
    <property type="entry name" value="FATTY ACYL-COA REDUCTASE CG8306-RELATED"/>
    <property type="match status" value="1"/>
</dbReference>
<proteinExistence type="predicted"/>
<dbReference type="AlphaFoldDB" id="A0A947GI02"/>
<accession>A0A947GI02</accession>
<dbReference type="RefSeq" id="WP_215608874.1">
    <property type="nucleotide sequence ID" value="NZ_JADOES010000016.1"/>
</dbReference>
<dbReference type="InterPro" id="IPR036291">
    <property type="entry name" value="NAD(P)-bd_dom_sf"/>
</dbReference>
<feature type="domain" description="Thioester reductase (TE)" evidence="1">
    <location>
        <begin position="5"/>
        <end position="243"/>
    </location>
</feature>
<dbReference type="Pfam" id="PF07993">
    <property type="entry name" value="NAD_binding_4"/>
    <property type="match status" value="1"/>
</dbReference>
<keyword evidence="3" id="KW-1185">Reference proteome</keyword>
<dbReference type="SUPFAM" id="SSF51735">
    <property type="entry name" value="NAD(P)-binding Rossmann-fold domains"/>
    <property type="match status" value="1"/>
</dbReference>
<reference evidence="2" key="1">
    <citation type="submission" date="2020-11" db="EMBL/GenBank/DDBJ databases">
        <authorList>
            <person name="Konstantinou D."/>
            <person name="Gkelis S."/>
            <person name="Popin R."/>
            <person name="Fewer D."/>
            <person name="Sivonen K."/>
        </authorList>
    </citation>
    <scope>NUCLEOTIDE SEQUENCE</scope>
    <source>
        <strain evidence="2">TAU-MAC 1115</strain>
    </source>
</reference>
<protein>
    <submittedName>
        <fullName evidence="2">SDR family oxidoreductase</fullName>
    </submittedName>
</protein>
<evidence type="ECO:0000313" key="2">
    <source>
        <dbReference type="EMBL" id="MBT9315805.1"/>
    </source>
</evidence>
<dbReference type="GO" id="GO:0035336">
    <property type="term" value="P:long-chain fatty-acyl-CoA metabolic process"/>
    <property type="evidence" value="ECO:0007669"/>
    <property type="project" value="TreeGrafter"/>
</dbReference>
<dbReference type="Proteomes" id="UP000717364">
    <property type="component" value="Unassembled WGS sequence"/>
</dbReference>
<evidence type="ECO:0000313" key="3">
    <source>
        <dbReference type="Proteomes" id="UP000717364"/>
    </source>
</evidence>
<comment type="caution">
    <text evidence="2">The sequence shown here is derived from an EMBL/GenBank/DDBJ whole genome shotgun (WGS) entry which is preliminary data.</text>
</comment>
<name>A0A947GI02_9CYAN</name>
<dbReference type="Gene3D" id="3.40.50.720">
    <property type="entry name" value="NAD(P)-binding Rossmann-like Domain"/>
    <property type="match status" value="1"/>
</dbReference>
<evidence type="ECO:0000259" key="1">
    <source>
        <dbReference type="Pfam" id="PF07993"/>
    </source>
</evidence>
<dbReference type="PANTHER" id="PTHR11011">
    <property type="entry name" value="MALE STERILITY PROTEIN 2-RELATED"/>
    <property type="match status" value="1"/>
</dbReference>